<feature type="compositionally biased region" description="Basic and acidic residues" evidence="5">
    <location>
        <begin position="8"/>
        <end position="18"/>
    </location>
</feature>
<feature type="domain" description="FUZ/MON1/HPS1 second Longin" evidence="7">
    <location>
        <begin position="456"/>
        <end position="564"/>
    </location>
</feature>
<dbReference type="Pfam" id="PF19036">
    <property type="entry name" value="Fuz_longin_1"/>
    <property type="match status" value="1"/>
</dbReference>
<dbReference type="GO" id="GO:0006623">
    <property type="term" value="P:protein targeting to vacuole"/>
    <property type="evidence" value="ECO:0007669"/>
    <property type="project" value="UniProtKB-UniRule"/>
</dbReference>
<dbReference type="GO" id="GO:0032585">
    <property type="term" value="C:multivesicular body membrane"/>
    <property type="evidence" value="ECO:0007669"/>
    <property type="project" value="UniProtKB-SubCell"/>
</dbReference>
<dbReference type="GeneID" id="73470616"/>
<accession>A0A8J5ULA1</accession>
<evidence type="ECO:0000256" key="3">
    <source>
        <dbReference type="ARBA" id="ARBA00018132"/>
    </source>
</evidence>
<evidence type="ECO:0000313" key="9">
    <source>
        <dbReference type="EMBL" id="KAG7662686.1"/>
    </source>
</evidence>
<evidence type="ECO:0000256" key="5">
    <source>
        <dbReference type="SAM" id="MobiDB-lite"/>
    </source>
</evidence>
<dbReference type="AlphaFoldDB" id="A0A8J5ULA1"/>
<dbReference type="RefSeq" id="XP_049262919.1">
    <property type="nucleotide sequence ID" value="XM_049407711.1"/>
</dbReference>
<evidence type="ECO:0000256" key="4">
    <source>
        <dbReference type="RuleBase" id="RU367048"/>
    </source>
</evidence>
<evidence type="ECO:0000256" key="1">
    <source>
        <dbReference type="ARBA" id="ARBA00004380"/>
    </source>
</evidence>
<feature type="region of interest" description="Disordered" evidence="5">
    <location>
        <begin position="98"/>
        <end position="132"/>
    </location>
</feature>
<dbReference type="GO" id="GO:0016192">
    <property type="term" value="P:vesicle-mediated transport"/>
    <property type="evidence" value="ECO:0007669"/>
    <property type="project" value="InterPro"/>
</dbReference>
<dbReference type="GO" id="GO:0035658">
    <property type="term" value="C:Mon1-Ccz1 complex"/>
    <property type="evidence" value="ECO:0007669"/>
    <property type="project" value="TreeGrafter"/>
</dbReference>
<dbReference type="Proteomes" id="UP000694255">
    <property type="component" value="Unassembled WGS sequence"/>
</dbReference>
<feature type="region of interest" description="Disordered" evidence="5">
    <location>
        <begin position="1"/>
        <end position="34"/>
    </location>
</feature>
<dbReference type="OrthoDB" id="272411at2759"/>
<keyword evidence="4" id="KW-0813">Transport</keyword>
<dbReference type="Pfam" id="PF19037">
    <property type="entry name" value="Fuz_longin_2"/>
    <property type="match status" value="1"/>
</dbReference>
<dbReference type="InterPro" id="IPR043970">
    <property type="entry name" value="FUZ/MON1/HPS1_longin_3"/>
</dbReference>
<keyword evidence="4" id="KW-0072">Autophagy</keyword>
<comment type="function">
    <text evidence="4">Required for multiple vacuole delivery pathways including the cytoplasm to vacuole transport (Cvt), autophagy, pexophagy and endocytosis.</text>
</comment>
<feature type="compositionally biased region" description="Acidic residues" evidence="5">
    <location>
        <begin position="109"/>
        <end position="132"/>
    </location>
</feature>
<dbReference type="EMBL" id="JAGSYN010000165">
    <property type="protein sequence ID" value="KAG7662686.1"/>
    <property type="molecule type" value="Genomic_DNA"/>
</dbReference>
<dbReference type="Pfam" id="PF19038">
    <property type="entry name" value="Fuz_longin_3"/>
    <property type="match status" value="1"/>
</dbReference>
<keyword evidence="10" id="KW-1185">Reference proteome</keyword>
<keyword evidence="4" id="KW-0653">Protein transport</keyword>
<feature type="domain" description="FUZ/MON1/HPS1 first Longin" evidence="6">
    <location>
        <begin position="211"/>
        <end position="353"/>
    </location>
</feature>
<dbReference type="GO" id="GO:0006914">
    <property type="term" value="P:autophagy"/>
    <property type="evidence" value="ECO:0007669"/>
    <property type="project" value="UniProtKB-UniRule"/>
</dbReference>
<reference evidence="9 10" key="1">
    <citation type="journal article" date="2021" name="DNA Res.">
        <title>Genome analysis of Candida subhashii reveals its hybrid nature and dual mitochondrial genome conformations.</title>
        <authorList>
            <person name="Mixao V."/>
            <person name="Hegedusova E."/>
            <person name="Saus E."/>
            <person name="Pryszcz L.P."/>
            <person name="Cillingova A."/>
            <person name="Nosek J."/>
            <person name="Gabaldon T."/>
        </authorList>
    </citation>
    <scope>NUCLEOTIDE SEQUENCE [LARGE SCALE GENOMIC DNA]</scope>
    <source>
        <strain evidence="9 10">CBS 10753</strain>
    </source>
</reference>
<gene>
    <name evidence="9" type="ORF">J8A68_003816</name>
</gene>
<dbReference type="PANTHER" id="PTHR13027">
    <property type="entry name" value="SAND PROTEIN-RELATED"/>
    <property type="match status" value="1"/>
</dbReference>
<dbReference type="InterPro" id="IPR043972">
    <property type="entry name" value="FUZ/MON1/HPS1_longin_1"/>
</dbReference>
<feature type="compositionally biased region" description="Polar residues" evidence="5">
    <location>
        <begin position="99"/>
        <end position="108"/>
    </location>
</feature>
<evidence type="ECO:0000259" key="8">
    <source>
        <dbReference type="Pfam" id="PF19038"/>
    </source>
</evidence>
<comment type="subcellular location">
    <subcellularLocation>
        <location evidence="4">Endosome</location>
        <location evidence="4">Multivesicular body membrane</location>
        <topology evidence="4">Peripheral membrane protein</topology>
    </subcellularLocation>
    <subcellularLocation>
        <location evidence="1 4">Prevacuolar compartment membrane</location>
        <topology evidence="1 4">Peripheral membrane protein</topology>
    </subcellularLocation>
    <subcellularLocation>
        <location evidence="4">Vacuole membrane</location>
        <topology evidence="4">Peripheral membrane protein</topology>
    </subcellularLocation>
</comment>
<dbReference type="InterPro" id="IPR043971">
    <property type="entry name" value="FUZ/MON1/HPS1_longin_2"/>
</dbReference>
<dbReference type="GO" id="GO:0000329">
    <property type="term" value="C:fungal-type vacuole membrane"/>
    <property type="evidence" value="ECO:0007669"/>
    <property type="project" value="TreeGrafter"/>
</dbReference>
<keyword evidence="4" id="KW-0926">Vacuole</keyword>
<keyword evidence="4" id="KW-0967">Endosome</keyword>
<comment type="caution">
    <text evidence="9">The sequence shown here is derived from an EMBL/GenBank/DDBJ whole genome shotgun (WGS) entry which is preliminary data.</text>
</comment>
<sequence>MSLNDSTPMEREITEDTSKTTTSTSTTTTSTSSSIPFLLRRVSTLTTQSLPIQLPSLSTSVTTSTNTSQPTIAVSLANAASTNNIIYEEHEPRLRIVESNRSGFQSDLTSEDEISEEYMDSNHQEEEDDDDEDLHSILTDLIRHESRSAIRVPSRRGITDEEEENDDEHMSYLNLNMFPNPDNITNEYEHYQKHIAISKENDKDEFHRKLKHFFIFSTAGKPIYSMNGSDELIVGYMGILTTILSTFEENIHEEIKSINIDNEVKIVALNKAPLVLVCISKVPYEISHSVELSVDHDHDTNENITLINQLNTLYNYLLSILSKPTIERSFQNRLNYDLRRVLTQLDFHNLDSLCMKMTFGLPLSVDKLLYDTSTFDFFISELLDSSLQNVRISNTTRMKLNQILIECKRLKLNDPPNNPLQQKSQQQDDDRISIKSERFTSLLGIKNENDKYLASDLLFAIITTSTGKILSFMKPKNHNLPNEDLKLLFSIIDSSKSSQNMNDQSGEETSEEDMWIPLCMPNFNPNGFLYTFVKTFELEQAQSINVILISSNKNSFYYMRQASNYIINRIKTSRHGTFLEKFKRELQTAGKLSILRDIQVPVIKHFIYKSKKYDQFIMSDFIHFDKSMSSILQLVYFYSSLYNTKATKMKKSNYYNVTNTANSPEKLEVNNFKKLTYSKWNCNKNVITGFMLSDNNYEFYCLVSDVKQVNSKDLISHSLRIIKWCEKNHKRLFIQKGVTV</sequence>
<evidence type="ECO:0000256" key="2">
    <source>
        <dbReference type="ARBA" id="ARBA00008968"/>
    </source>
</evidence>
<keyword evidence="4" id="KW-0472">Membrane</keyword>
<feature type="domain" description="FUZ/MON1/HPS1 third Longin" evidence="8">
    <location>
        <begin position="603"/>
        <end position="728"/>
    </location>
</feature>
<evidence type="ECO:0000313" key="10">
    <source>
        <dbReference type="Proteomes" id="UP000694255"/>
    </source>
</evidence>
<protein>
    <recommendedName>
        <fullName evidence="3 4">Vacuolar fusion protein MON1</fullName>
    </recommendedName>
</protein>
<comment type="similarity">
    <text evidence="2 4">Belongs to the MON1/SAND family.</text>
</comment>
<proteinExistence type="inferred from homology"/>
<name>A0A8J5ULA1_9ASCO</name>
<feature type="compositionally biased region" description="Low complexity" evidence="5">
    <location>
        <begin position="19"/>
        <end position="34"/>
    </location>
</feature>
<dbReference type="PANTHER" id="PTHR13027:SF7">
    <property type="entry name" value="VACUOLAR FUSION PROTEIN MON1 HOMOLOG"/>
    <property type="match status" value="1"/>
</dbReference>
<evidence type="ECO:0000259" key="7">
    <source>
        <dbReference type="Pfam" id="PF19037"/>
    </source>
</evidence>
<evidence type="ECO:0000259" key="6">
    <source>
        <dbReference type="Pfam" id="PF19036"/>
    </source>
</evidence>
<dbReference type="InterPro" id="IPR004353">
    <property type="entry name" value="Mon1"/>
</dbReference>
<organism evidence="9 10">
    <name type="scientific">[Candida] subhashii</name>
    <dbReference type="NCBI Taxonomy" id="561895"/>
    <lineage>
        <taxon>Eukaryota</taxon>
        <taxon>Fungi</taxon>
        <taxon>Dikarya</taxon>
        <taxon>Ascomycota</taxon>
        <taxon>Saccharomycotina</taxon>
        <taxon>Pichiomycetes</taxon>
        <taxon>Debaryomycetaceae</taxon>
        <taxon>Spathaspora</taxon>
    </lineage>
</organism>